<dbReference type="Gene3D" id="2.40.170.20">
    <property type="entry name" value="TonB-dependent receptor, beta-barrel domain"/>
    <property type="match status" value="1"/>
</dbReference>
<dbReference type="Proteomes" id="UP000663181">
    <property type="component" value="Chromosome"/>
</dbReference>
<dbReference type="PANTHER" id="PTHR32552:SF89">
    <property type="entry name" value="CATECHOLATE SIDEROPHORE RECEPTOR FIU"/>
    <property type="match status" value="1"/>
</dbReference>
<keyword evidence="8" id="KW-0406">Ion transport</keyword>
<evidence type="ECO:0000256" key="3">
    <source>
        <dbReference type="ARBA" id="ARBA00022452"/>
    </source>
</evidence>
<feature type="compositionally biased region" description="Low complexity" evidence="14">
    <location>
        <begin position="28"/>
        <end position="59"/>
    </location>
</feature>
<feature type="chain" id="PRO_5046169673" evidence="15">
    <location>
        <begin position="27"/>
        <end position="857"/>
    </location>
</feature>
<evidence type="ECO:0000256" key="2">
    <source>
        <dbReference type="ARBA" id="ARBA00022448"/>
    </source>
</evidence>
<keyword evidence="4" id="KW-0410">Iron transport</keyword>
<evidence type="ECO:0000256" key="14">
    <source>
        <dbReference type="SAM" id="MobiDB-lite"/>
    </source>
</evidence>
<keyword evidence="10 12" id="KW-0472">Membrane</keyword>
<keyword evidence="2 12" id="KW-0813">Transport</keyword>
<dbReference type="SUPFAM" id="SSF56935">
    <property type="entry name" value="Porins"/>
    <property type="match status" value="1"/>
</dbReference>
<reference evidence="18 19" key="1">
    <citation type="submission" date="2020-10" db="EMBL/GenBank/DDBJ databases">
        <title>Phylogeny of dyella-like bacteria.</title>
        <authorList>
            <person name="Fu J."/>
        </authorList>
    </citation>
    <scope>NUCLEOTIDE SEQUENCE [LARGE SCALE GENOMIC DNA]</scope>
    <source>
        <strain evidence="18 19">DHOB09</strain>
    </source>
</reference>
<evidence type="ECO:0000256" key="12">
    <source>
        <dbReference type="PROSITE-ProRule" id="PRU01360"/>
    </source>
</evidence>
<sequence length="857" mass="93275">MKTKPLTQLALSTAIVAALVSGTAYAQQTSQTTPTQSSTTTTAPASAAAPASPGGQQAANAKNASTLQQVVVTGTATFGGLKKIDAAYSITSMSSQQIKEANPVSAADLLKQSPGIFAESSGGQTGANIEVAGFPSGGDAPFVAFQLNGSPVYPQSDLSFMDLSSMVRIPDDTIDRAEIVQGGPAVLYGAGMPGVTANFILKEGTDVPSGDIGVTYGTDDLKRVDGWVGFKISNNWYGSFGGWFRSDNYRDPHFTTPGDYGGSLSATLSRDWDSGELMFYAHALTDKNQFIADTPIYNPSRGNFSAYPGFNPLTGSLGSAADQFETIQTTPCHTTGCTPGGIPVNLADGRGTTVYSFGSNFDWDFGNGWTISNKLNYTNSDSTQIAFYNTSANPESLSSYISAAETADKLPTNMAVSANYTNGQPANLNQDVLTEGLWYVHKQLNSISNEFHVSDEIFDGNTLTAGNYTAVYDDHDQWYLGNNMLLQAQSNPSPIVVNLTDPTGTYQLSSNEGFVSGPTDALRERWYGVNTAFFLTDTWKIGQWLIDAGIRDEHEWQNGAWQNSTTGNLDPSPYTLYNMNSTYLAPGMTYMKYSKTAPSWTIGANYEFTPSMSAYVRLNDGVIFPSFDNLRGDYPSGTPVEKVHNQEIGFKYQNSWVYVDASAYHRLFYGVPYSFTNPQGSIQYLLYGANTKGVNLSTTFTPFEHFSLLLSGDYMDGHYTNTGLEEYTNEAGQEAFASMYGMVLQRQPKLQFRIRPAYTLPTSWGSLRAWLTYEYIGPRYEDLIESQPLGSYYDLSFGVQANVGQHWVYSVSGTNMTNQIGLTEGNAREFGFANQNGVILARSILGREVQGQIKYQF</sequence>
<dbReference type="InterPro" id="IPR039426">
    <property type="entry name" value="TonB-dep_rcpt-like"/>
</dbReference>
<dbReference type="PANTHER" id="PTHR32552">
    <property type="entry name" value="FERRICHROME IRON RECEPTOR-RELATED"/>
    <property type="match status" value="1"/>
</dbReference>
<comment type="subcellular location">
    <subcellularLocation>
        <location evidence="1 12">Cell outer membrane</location>
        <topology evidence="1 12">Multi-pass membrane protein</topology>
    </subcellularLocation>
</comment>
<feature type="region of interest" description="Disordered" evidence="14">
    <location>
        <begin position="28"/>
        <end position="61"/>
    </location>
</feature>
<proteinExistence type="inferred from homology"/>
<keyword evidence="3 12" id="KW-1134">Transmembrane beta strand</keyword>
<keyword evidence="5 12" id="KW-0812">Transmembrane</keyword>
<feature type="signal peptide" evidence="15">
    <location>
        <begin position="1"/>
        <end position="26"/>
    </location>
</feature>
<keyword evidence="11 12" id="KW-0998">Cell outer membrane</keyword>
<dbReference type="InterPro" id="IPR000531">
    <property type="entry name" value="Beta-barrel_TonB"/>
</dbReference>
<evidence type="ECO:0000313" key="18">
    <source>
        <dbReference type="EMBL" id="QRN54332.1"/>
    </source>
</evidence>
<keyword evidence="6 15" id="KW-0732">Signal</keyword>
<dbReference type="InterPro" id="IPR037066">
    <property type="entry name" value="Plug_dom_sf"/>
</dbReference>
<keyword evidence="19" id="KW-1185">Reference proteome</keyword>
<protein>
    <submittedName>
        <fullName evidence="18">TonB-dependent receptor</fullName>
    </submittedName>
</protein>
<comment type="similarity">
    <text evidence="12 13">Belongs to the TonB-dependent receptor family.</text>
</comment>
<evidence type="ECO:0000256" key="1">
    <source>
        <dbReference type="ARBA" id="ARBA00004571"/>
    </source>
</evidence>
<evidence type="ECO:0000256" key="11">
    <source>
        <dbReference type="ARBA" id="ARBA00023237"/>
    </source>
</evidence>
<dbReference type="PROSITE" id="PS52016">
    <property type="entry name" value="TONB_DEPENDENT_REC_3"/>
    <property type="match status" value="1"/>
</dbReference>
<dbReference type="Pfam" id="PF07715">
    <property type="entry name" value="Plug"/>
    <property type="match status" value="1"/>
</dbReference>
<keyword evidence="9 13" id="KW-0798">TonB box</keyword>
<feature type="domain" description="TonB-dependent receptor-like beta-barrel" evidence="16">
    <location>
        <begin position="347"/>
        <end position="815"/>
    </location>
</feature>
<keyword evidence="7" id="KW-0408">Iron</keyword>
<gene>
    <name evidence="18" type="ORF">ISN74_02795</name>
</gene>
<dbReference type="InterPro" id="IPR036942">
    <property type="entry name" value="Beta-barrel_TonB_sf"/>
</dbReference>
<name>A0ABX7GV85_9GAMM</name>
<evidence type="ECO:0000256" key="8">
    <source>
        <dbReference type="ARBA" id="ARBA00023065"/>
    </source>
</evidence>
<evidence type="ECO:0000256" key="13">
    <source>
        <dbReference type="RuleBase" id="RU003357"/>
    </source>
</evidence>
<dbReference type="Gene3D" id="2.170.130.10">
    <property type="entry name" value="TonB-dependent receptor, plug domain"/>
    <property type="match status" value="1"/>
</dbReference>
<dbReference type="RefSeq" id="WP_188797193.1">
    <property type="nucleotide sequence ID" value="NZ_BMIZ01000001.1"/>
</dbReference>
<evidence type="ECO:0000313" key="19">
    <source>
        <dbReference type="Proteomes" id="UP000663181"/>
    </source>
</evidence>
<organism evidence="18 19">
    <name type="scientific">Dyella caseinilytica</name>
    <dbReference type="NCBI Taxonomy" id="1849581"/>
    <lineage>
        <taxon>Bacteria</taxon>
        <taxon>Pseudomonadati</taxon>
        <taxon>Pseudomonadota</taxon>
        <taxon>Gammaproteobacteria</taxon>
        <taxon>Lysobacterales</taxon>
        <taxon>Rhodanobacteraceae</taxon>
        <taxon>Dyella</taxon>
    </lineage>
</organism>
<evidence type="ECO:0000256" key="7">
    <source>
        <dbReference type="ARBA" id="ARBA00023004"/>
    </source>
</evidence>
<evidence type="ECO:0000256" key="4">
    <source>
        <dbReference type="ARBA" id="ARBA00022496"/>
    </source>
</evidence>
<keyword evidence="18" id="KW-0675">Receptor</keyword>
<feature type="domain" description="TonB-dependent receptor plug" evidence="17">
    <location>
        <begin position="83"/>
        <end position="194"/>
    </location>
</feature>
<evidence type="ECO:0000256" key="9">
    <source>
        <dbReference type="ARBA" id="ARBA00023077"/>
    </source>
</evidence>
<evidence type="ECO:0000256" key="10">
    <source>
        <dbReference type="ARBA" id="ARBA00023136"/>
    </source>
</evidence>
<evidence type="ECO:0000259" key="17">
    <source>
        <dbReference type="Pfam" id="PF07715"/>
    </source>
</evidence>
<evidence type="ECO:0000256" key="5">
    <source>
        <dbReference type="ARBA" id="ARBA00022692"/>
    </source>
</evidence>
<evidence type="ECO:0000256" key="6">
    <source>
        <dbReference type="ARBA" id="ARBA00022729"/>
    </source>
</evidence>
<evidence type="ECO:0000256" key="15">
    <source>
        <dbReference type="SAM" id="SignalP"/>
    </source>
</evidence>
<accession>A0ABX7GV85</accession>
<dbReference type="EMBL" id="CP064030">
    <property type="protein sequence ID" value="QRN54332.1"/>
    <property type="molecule type" value="Genomic_DNA"/>
</dbReference>
<dbReference type="Pfam" id="PF00593">
    <property type="entry name" value="TonB_dep_Rec_b-barrel"/>
    <property type="match status" value="1"/>
</dbReference>
<evidence type="ECO:0000259" key="16">
    <source>
        <dbReference type="Pfam" id="PF00593"/>
    </source>
</evidence>
<dbReference type="InterPro" id="IPR012910">
    <property type="entry name" value="Plug_dom"/>
</dbReference>